<accession>A0A0C9X3R7</accession>
<evidence type="ECO:0000313" key="2">
    <source>
        <dbReference type="Proteomes" id="UP000054477"/>
    </source>
</evidence>
<sequence>MCHLRHAHQYLRKDDRITSDVYTCHSSSSFWMVGRNVKMPNPVSLSGTEAVAVLSRDMPSHCQRSPDLWHFQAFYARYYLIDFGASRGRSLYLFMVARPSVLSTVIRSADPSTEIRF</sequence>
<keyword evidence="2" id="KW-1185">Reference proteome</keyword>
<proteinExistence type="predicted"/>
<evidence type="ECO:0000313" key="1">
    <source>
        <dbReference type="EMBL" id="KIJ95878.1"/>
    </source>
</evidence>
<name>A0A0C9X3R7_9AGAR</name>
<gene>
    <name evidence="1" type="ORF">K443DRAFT_313664</name>
</gene>
<dbReference type="Proteomes" id="UP000054477">
    <property type="component" value="Unassembled WGS sequence"/>
</dbReference>
<organism evidence="1 2">
    <name type="scientific">Laccaria amethystina LaAM-08-1</name>
    <dbReference type="NCBI Taxonomy" id="1095629"/>
    <lineage>
        <taxon>Eukaryota</taxon>
        <taxon>Fungi</taxon>
        <taxon>Dikarya</taxon>
        <taxon>Basidiomycota</taxon>
        <taxon>Agaricomycotina</taxon>
        <taxon>Agaricomycetes</taxon>
        <taxon>Agaricomycetidae</taxon>
        <taxon>Agaricales</taxon>
        <taxon>Agaricineae</taxon>
        <taxon>Hydnangiaceae</taxon>
        <taxon>Laccaria</taxon>
    </lineage>
</organism>
<protein>
    <submittedName>
        <fullName evidence="1">Uncharacterized protein</fullName>
    </submittedName>
</protein>
<reference evidence="1 2" key="1">
    <citation type="submission" date="2014-04" db="EMBL/GenBank/DDBJ databases">
        <authorList>
            <consortium name="DOE Joint Genome Institute"/>
            <person name="Kuo A."/>
            <person name="Kohler A."/>
            <person name="Nagy L.G."/>
            <person name="Floudas D."/>
            <person name="Copeland A."/>
            <person name="Barry K.W."/>
            <person name="Cichocki N."/>
            <person name="Veneault-Fourrey C."/>
            <person name="LaButti K."/>
            <person name="Lindquist E.A."/>
            <person name="Lipzen A."/>
            <person name="Lundell T."/>
            <person name="Morin E."/>
            <person name="Murat C."/>
            <person name="Sun H."/>
            <person name="Tunlid A."/>
            <person name="Henrissat B."/>
            <person name="Grigoriev I.V."/>
            <person name="Hibbett D.S."/>
            <person name="Martin F."/>
            <person name="Nordberg H.P."/>
            <person name="Cantor M.N."/>
            <person name="Hua S.X."/>
        </authorList>
    </citation>
    <scope>NUCLEOTIDE SEQUENCE [LARGE SCALE GENOMIC DNA]</scope>
    <source>
        <strain evidence="1 2">LaAM-08-1</strain>
    </source>
</reference>
<reference evidence="2" key="2">
    <citation type="submission" date="2015-01" db="EMBL/GenBank/DDBJ databases">
        <title>Evolutionary Origins and Diversification of the Mycorrhizal Mutualists.</title>
        <authorList>
            <consortium name="DOE Joint Genome Institute"/>
            <consortium name="Mycorrhizal Genomics Consortium"/>
            <person name="Kohler A."/>
            <person name="Kuo A."/>
            <person name="Nagy L.G."/>
            <person name="Floudas D."/>
            <person name="Copeland A."/>
            <person name="Barry K.W."/>
            <person name="Cichocki N."/>
            <person name="Veneault-Fourrey C."/>
            <person name="LaButti K."/>
            <person name="Lindquist E.A."/>
            <person name="Lipzen A."/>
            <person name="Lundell T."/>
            <person name="Morin E."/>
            <person name="Murat C."/>
            <person name="Riley R."/>
            <person name="Ohm R."/>
            <person name="Sun H."/>
            <person name="Tunlid A."/>
            <person name="Henrissat B."/>
            <person name="Grigoriev I.V."/>
            <person name="Hibbett D.S."/>
            <person name="Martin F."/>
        </authorList>
    </citation>
    <scope>NUCLEOTIDE SEQUENCE [LARGE SCALE GENOMIC DNA]</scope>
    <source>
        <strain evidence="2">LaAM-08-1</strain>
    </source>
</reference>
<dbReference type="AlphaFoldDB" id="A0A0C9X3R7"/>
<dbReference type="HOGENOM" id="CLU_2085200_0_0_1"/>
<dbReference type="EMBL" id="KN838740">
    <property type="protein sequence ID" value="KIJ95878.1"/>
    <property type="molecule type" value="Genomic_DNA"/>
</dbReference>